<comment type="caution">
    <text evidence="1">The sequence shown here is derived from an EMBL/GenBank/DDBJ whole genome shotgun (WGS) entry which is preliminary data.</text>
</comment>
<keyword evidence="2" id="KW-1185">Reference proteome</keyword>
<dbReference type="Proteomes" id="UP000821845">
    <property type="component" value="Chromosome 8"/>
</dbReference>
<evidence type="ECO:0000313" key="1">
    <source>
        <dbReference type="EMBL" id="KAH6924943.1"/>
    </source>
</evidence>
<protein>
    <submittedName>
        <fullName evidence="1">Uncharacterized protein</fullName>
    </submittedName>
</protein>
<proteinExistence type="predicted"/>
<accession>A0ACB7RQN6</accession>
<reference evidence="1" key="1">
    <citation type="submission" date="2020-05" db="EMBL/GenBank/DDBJ databases">
        <title>Large-scale comparative analyses of tick genomes elucidate their genetic diversity and vector capacities.</title>
        <authorList>
            <person name="Jia N."/>
            <person name="Wang J."/>
            <person name="Shi W."/>
            <person name="Du L."/>
            <person name="Sun Y."/>
            <person name="Zhan W."/>
            <person name="Jiang J."/>
            <person name="Wang Q."/>
            <person name="Zhang B."/>
            <person name="Ji P."/>
            <person name="Sakyi L.B."/>
            <person name="Cui X."/>
            <person name="Yuan T."/>
            <person name="Jiang B."/>
            <person name="Yang W."/>
            <person name="Lam T.T.-Y."/>
            <person name="Chang Q."/>
            <person name="Ding S."/>
            <person name="Wang X."/>
            <person name="Zhu J."/>
            <person name="Ruan X."/>
            <person name="Zhao L."/>
            <person name="Wei J."/>
            <person name="Que T."/>
            <person name="Du C."/>
            <person name="Cheng J."/>
            <person name="Dai P."/>
            <person name="Han X."/>
            <person name="Huang E."/>
            <person name="Gao Y."/>
            <person name="Liu J."/>
            <person name="Shao H."/>
            <person name="Ye R."/>
            <person name="Li L."/>
            <person name="Wei W."/>
            <person name="Wang X."/>
            <person name="Wang C."/>
            <person name="Yang T."/>
            <person name="Huo Q."/>
            <person name="Li W."/>
            <person name="Guo W."/>
            <person name="Chen H."/>
            <person name="Zhou L."/>
            <person name="Ni X."/>
            <person name="Tian J."/>
            <person name="Zhou Y."/>
            <person name="Sheng Y."/>
            <person name="Liu T."/>
            <person name="Pan Y."/>
            <person name="Xia L."/>
            <person name="Li J."/>
            <person name="Zhao F."/>
            <person name="Cao W."/>
        </authorList>
    </citation>
    <scope>NUCLEOTIDE SEQUENCE</scope>
    <source>
        <strain evidence="1">Hyas-2018</strain>
    </source>
</reference>
<name>A0ACB7RQN6_HYAAI</name>
<organism evidence="1 2">
    <name type="scientific">Hyalomma asiaticum</name>
    <name type="common">Tick</name>
    <dbReference type="NCBI Taxonomy" id="266040"/>
    <lineage>
        <taxon>Eukaryota</taxon>
        <taxon>Metazoa</taxon>
        <taxon>Ecdysozoa</taxon>
        <taxon>Arthropoda</taxon>
        <taxon>Chelicerata</taxon>
        <taxon>Arachnida</taxon>
        <taxon>Acari</taxon>
        <taxon>Parasitiformes</taxon>
        <taxon>Ixodida</taxon>
        <taxon>Ixodoidea</taxon>
        <taxon>Ixodidae</taxon>
        <taxon>Hyalomminae</taxon>
        <taxon>Hyalomma</taxon>
    </lineage>
</organism>
<dbReference type="EMBL" id="CM023488">
    <property type="protein sequence ID" value="KAH6924943.1"/>
    <property type="molecule type" value="Genomic_DNA"/>
</dbReference>
<gene>
    <name evidence="1" type="ORF">HPB50_026664</name>
</gene>
<evidence type="ECO:0000313" key="2">
    <source>
        <dbReference type="Proteomes" id="UP000821845"/>
    </source>
</evidence>
<sequence length="371" mass="40096">MCSSATTKQNSLFGVKIYGYSLRTPLSQLFRLVKKAASLSMVEQRGAGIFITPSIVYEDSGSVGVDLLVWLAAGVASFIRFVRALPSQVFLRTSFFGQRAFVTPELGTMLPSAGGAHEYLRVGMKSMGRTGDVISFLYVWCFLLVDPTAVTVQGLTFTAYALSLPYGSCPPPHAVTVLVTVVTVELAAVVNTFSLKTSMKIQNAFFMLKLGVLLAIIGTGVVWCMRAPHVLRNFTFGTSTPPGNILQAFVVAMYTGSGSTTISCMAEEMSNPSRIIPRSLLGGVFLVTCLQVLTNAAYFAVLDHEAFSASEATAVTFGRVTRCVPLYLWDNECRLFQQQPAINGRCTQGTFARPILSDHRTLVNSSGSHCV</sequence>